<name>A0A5C5ZDI1_9BACT</name>
<comment type="caution">
    <text evidence="2">The sequence shown here is derived from an EMBL/GenBank/DDBJ whole genome shotgun (WGS) entry which is preliminary data.</text>
</comment>
<evidence type="ECO:0000313" key="3">
    <source>
        <dbReference type="Proteomes" id="UP000315010"/>
    </source>
</evidence>
<organism evidence="2 3">
    <name type="scientific">Novipirellula herctigrandis</name>
    <dbReference type="NCBI Taxonomy" id="2527986"/>
    <lineage>
        <taxon>Bacteria</taxon>
        <taxon>Pseudomonadati</taxon>
        <taxon>Planctomycetota</taxon>
        <taxon>Planctomycetia</taxon>
        <taxon>Pirellulales</taxon>
        <taxon>Pirellulaceae</taxon>
        <taxon>Novipirellula</taxon>
    </lineage>
</organism>
<keyword evidence="1" id="KW-0732">Signal</keyword>
<dbReference type="Proteomes" id="UP000315010">
    <property type="component" value="Unassembled WGS sequence"/>
</dbReference>
<gene>
    <name evidence="2" type="ORF">CA13_60730</name>
</gene>
<protein>
    <recommendedName>
        <fullName evidence="4">Arylsulfatase</fullName>
    </recommendedName>
</protein>
<feature type="chain" id="PRO_5022682667" description="Arylsulfatase" evidence="1">
    <location>
        <begin position="26"/>
        <end position="43"/>
    </location>
</feature>
<reference evidence="2 3" key="1">
    <citation type="submission" date="2019-02" db="EMBL/GenBank/DDBJ databases">
        <title>Deep-cultivation of Planctomycetes and their phenomic and genomic characterization uncovers novel biology.</title>
        <authorList>
            <person name="Wiegand S."/>
            <person name="Jogler M."/>
            <person name="Boedeker C."/>
            <person name="Pinto D."/>
            <person name="Vollmers J."/>
            <person name="Rivas-Marin E."/>
            <person name="Kohn T."/>
            <person name="Peeters S.H."/>
            <person name="Heuer A."/>
            <person name="Rast P."/>
            <person name="Oberbeckmann S."/>
            <person name="Bunk B."/>
            <person name="Jeske O."/>
            <person name="Meyerdierks A."/>
            <person name="Storesund J.E."/>
            <person name="Kallscheuer N."/>
            <person name="Luecker S."/>
            <person name="Lage O.M."/>
            <person name="Pohl T."/>
            <person name="Merkel B.J."/>
            <person name="Hornburger P."/>
            <person name="Mueller R.-W."/>
            <person name="Bruemmer F."/>
            <person name="Labrenz M."/>
            <person name="Spormann A.M."/>
            <person name="Op Den Camp H."/>
            <person name="Overmann J."/>
            <person name="Amann R."/>
            <person name="Jetten M.S.M."/>
            <person name="Mascher T."/>
            <person name="Medema M.H."/>
            <person name="Devos D.P."/>
            <person name="Kaster A.-K."/>
            <person name="Ovreas L."/>
            <person name="Rohde M."/>
            <person name="Galperin M.Y."/>
            <person name="Jogler C."/>
        </authorList>
    </citation>
    <scope>NUCLEOTIDE SEQUENCE [LARGE SCALE GENOMIC DNA]</scope>
    <source>
        <strain evidence="2 3">CA13</strain>
    </source>
</reference>
<sequence length="43" mass="4679" precursor="true">MNDKLRTNRPMVIIAGLLQVSLATAADKPNVVFIFADDRGFCG</sequence>
<evidence type="ECO:0000256" key="1">
    <source>
        <dbReference type="SAM" id="SignalP"/>
    </source>
</evidence>
<accession>A0A5C5ZDI1</accession>
<feature type="signal peptide" evidence="1">
    <location>
        <begin position="1"/>
        <end position="25"/>
    </location>
</feature>
<dbReference type="EMBL" id="SJPJ01000001">
    <property type="protein sequence ID" value="TWT84593.1"/>
    <property type="molecule type" value="Genomic_DNA"/>
</dbReference>
<evidence type="ECO:0000313" key="2">
    <source>
        <dbReference type="EMBL" id="TWT84593.1"/>
    </source>
</evidence>
<proteinExistence type="predicted"/>
<keyword evidence="3" id="KW-1185">Reference proteome</keyword>
<evidence type="ECO:0008006" key="4">
    <source>
        <dbReference type="Google" id="ProtNLM"/>
    </source>
</evidence>
<dbReference type="AlphaFoldDB" id="A0A5C5ZDI1"/>